<dbReference type="Pfam" id="PF22768">
    <property type="entry name" value="SPP1_Dit"/>
    <property type="match status" value="1"/>
</dbReference>
<evidence type="ECO:0000313" key="2">
    <source>
        <dbReference type="EMBL" id="RGC14150.1"/>
    </source>
</evidence>
<dbReference type="AlphaFoldDB" id="A0A3E2VU34"/>
<name>A0A3E2VU34_CLOIN</name>
<dbReference type="RefSeq" id="WP_117443749.1">
    <property type="nucleotide sequence ID" value="NZ_JAJFEN010000022.1"/>
</dbReference>
<dbReference type="InterPro" id="IPR054738">
    <property type="entry name" value="Siphovirus-type_tail_C"/>
</dbReference>
<proteinExistence type="predicted"/>
<organism evidence="2 3">
    <name type="scientific">Clostridium innocuum</name>
    <dbReference type="NCBI Taxonomy" id="1522"/>
    <lineage>
        <taxon>Bacteria</taxon>
        <taxon>Bacillati</taxon>
        <taxon>Bacillota</taxon>
        <taxon>Clostridia</taxon>
        <taxon>Eubacteriales</taxon>
        <taxon>Clostridiaceae</taxon>
        <taxon>Clostridium</taxon>
    </lineage>
</organism>
<feature type="domain" description="Siphovirus-type tail component C-terminal" evidence="1">
    <location>
        <begin position="154"/>
        <end position="215"/>
    </location>
</feature>
<dbReference type="EMBL" id="QVEV01000023">
    <property type="protein sequence ID" value="RGC14150.1"/>
    <property type="molecule type" value="Genomic_DNA"/>
</dbReference>
<evidence type="ECO:0000259" key="1">
    <source>
        <dbReference type="Pfam" id="PF22768"/>
    </source>
</evidence>
<reference evidence="2 3" key="1">
    <citation type="submission" date="2018-08" db="EMBL/GenBank/DDBJ databases">
        <title>A genome reference for cultivated species of the human gut microbiota.</title>
        <authorList>
            <person name="Zou Y."/>
            <person name="Xue W."/>
            <person name="Luo G."/>
        </authorList>
    </citation>
    <scope>NUCLEOTIDE SEQUENCE [LARGE SCALE GENOMIC DNA]</scope>
    <source>
        <strain evidence="2 3">OF01-2LB</strain>
    </source>
</reference>
<accession>A0A3E2VU34</accession>
<gene>
    <name evidence="2" type="ORF">DXA38_14320</name>
</gene>
<dbReference type="OrthoDB" id="2067591at2"/>
<sequence length="216" mass="24707">MHKINKKPIRSFSASIAAFDYQPMQISNTYTDSMVPILIKRDMKPKRYDLVMDFISQNDISRFLTEAIDRFELRIDDGYVYTCYLDGVPSVQQEGVCSFTLTLSLLVLQRGEERRFTLKNGDNYITIKGTYKAGIRYEITPHYNGEITVGGYTIRNIHSGKKIILDGESMLITEDGKNKYSDAMFTKFPSLEPGDHIITVSNTNADVVMYYSPVYL</sequence>
<evidence type="ECO:0000313" key="3">
    <source>
        <dbReference type="Proteomes" id="UP000260025"/>
    </source>
</evidence>
<protein>
    <recommendedName>
        <fullName evidence="1">Siphovirus-type tail component C-terminal domain-containing protein</fullName>
    </recommendedName>
</protein>
<dbReference type="Proteomes" id="UP000260025">
    <property type="component" value="Unassembled WGS sequence"/>
</dbReference>
<comment type="caution">
    <text evidence="2">The sequence shown here is derived from an EMBL/GenBank/DDBJ whole genome shotgun (WGS) entry which is preliminary data.</text>
</comment>